<dbReference type="GO" id="GO:0046872">
    <property type="term" value="F:metal ion binding"/>
    <property type="evidence" value="ECO:0007669"/>
    <property type="project" value="UniProtKB-KW"/>
</dbReference>
<evidence type="ECO:0000256" key="1">
    <source>
        <dbReference type="PIRSR" id="PIRSR605502-1"/>
    </source>
</evidence>
<evidence type="ECO:0000256" key="2">
    <source>
        <dbReference type="SAM" id="MobiDB-lite"/>
    </source>
</evidence>
<keyword evidence="1" id="KW-0479">Metal-binding</keyword>
<gene>
    <name evidence="3" type="ORF">PoB_003294300</name>
</gene>
<feature type="binding site" evidence="1">
    <location>
        <position position="308"/>
    </location>
    <ligand>
        <name>Mg(2+)</name>
        <dbReference type="ChEBI" id="CHEBI:18420"/>
        <label>1</label>
    </ligand>
</feature>
<proteinExistence type="predicted"/>
<dbReference type="InterPro" id="IPR036705">
    <property type="entry name" value="Ribosyl_crysJ1_sf"/>
</dbReference>
<feature type="binding site" evidence="1">
    <location>
        <position position="76"/>
    </location>
    <ligand>
        <name>Mg(2+)</name>
        <dbReference type="ChEBI" id="CHEBI:18420"/>
        <label>1</label>
    </ligand>
</feature>
<dbReference type="Pfam" id="PF03747">
    <property type="entry name" value="ADP_ribosyl_GH"/>
    <property type="match status" value="1"/>
</dbReference>
<dbReference type="EMBL" id="BLXT01003772">
    <property type="protein sequence ID" value="GFO06438.1"/>
    <property type="molecule type" value="Genomic_DNA"/>
</dbReference>
<keyword evidence="1" id="KW-0460">Magnesium</keyword>
<dbReference type="PANTHER" id="PTHR16222">
    <property type="entry name" value="ADP-RIBOSYLGLYCOHYDROLASE"/>
    <property type="match status" value="1"/>
</dbReference>
<dbReference type="PANTHER" id="PTHR16222:SF40">
    <property type="entry name" value="ADP-RIBOSYLGLYCOHYDROLASE"/>
    <property type="match status" value="1"/>
</dbReference>
<feature type="binding site" evidence="1">
    <location>
        <position position="306"/>
    </location>
    <ligand>
        <name>Mg(2+)</name>
        <dbReference type="ChEBI" id="CHEBI:18420"/>
        <label>1</label>
    </ligand>
</feature>
<dbReference type="InterPro" id="IPR050792">
    <property type="entry name" value="ADP-ribosylglycohydrolase"/>
</dbReference>
<sequence>MESEHGDSSSREEKLIKDQMLATIYGQCVGDAIGLLTEFLTKEEAKEYYGRKPKMLLYSQKVPDFHRSRWKEGDWTDDTDQMILILQSILYNKGQVVATDFAQRIYRWMKQGFPDLGDFGGLGLGQTTATVLRHPDFKSKPHEVAFEVWDKSNRNIAPNGAVMRTSICGLHQWQNLESVVKNTLEICKCTHHDPRCQASAVAVSVTVALTLQHTCQEKERGGKFPRPVDVTAVIKQAYNHACQVLTTEEEKQDLWWYMNCRKLKLLQLAEPGKIGYTYKCMGAGFWAFKQKDFKKALIKIIMAGGDADTNGAVAGALLACKLGISAIPQPWIDGLVHKDWLMGYVNKFLRLQDEMNLPIEQRSAYDDLNIAILVAEDEERNRRREEEHKRQYEERLKNTESKF</sequence>
<accession>A0AAV4AI15</accession>
<evidence type="ECO:0000313" key="4">
    <source>
        <dbReference type="Proteomes" id="UP000735302"/>
    </source>
</evidence>
<feature type="binding site" evidence="1">
    <location>
        <position position="77"/>
    </location>
    <ligand>
        <name>Mg(2+)</name>
        <dbReference type="ChEBI" id="CHEBI:18420"/>
        <label>1</label>
    </ligand>
</feature>
<dbReference type="InterPro" id="IPR005502">
    <property type="entry name" value="Ribosyl_crysJ1"/>
</dbReference>
<feature type="binding site" evidence="1">
    <location>
        <position position="309"/>
    </location>
    <ligand>
        <name>Mg(2+)</name>
        <dbReference type="ChEBI" id="CHEBI:18420"/>
        <label>1</label>
    </ligand>
</feature>
<comment type="caution">
    <text evidence="3">The sequence shown here is derived from an EMBL/GenBank/DDBJ whole genome shotgun (WGS) entry which is preliminary data.</text>
</comment>
<dbReference type="Proteomes" id="UP000735302">
    <property type="component" value="Unassembled WGS sequence"/>
</dbReference>
<keyword evidence="4" id="KW-1185">Reference proteome</keyword>
<feature type="binding site" evidence="1">
    <location>
        <position position="78"/>
    </location>
    <ligand>
        <name>Mg(2+)</name>
        <dbReference type="ChEBI" id="CHEBI:18420"/>
        <label>1</label>
    </ligand>
</feature>
<dbReference type="SUPFAM" id="SSF101478">
    <property type="entry name" value="ADP-ribosylglycohydrolase"/>
    <property type="match status" value="1"/>
</dbReference>
<feature type="region of interest" description="Disordered" evidence="2">
    <location>
        <begin position="380"/>
        <end position="403"/>
    </location>
</feature>
<dbReference type="AlphaFoldDB" id="A0AAV4AI15"/>
<evidence type="ECO:0000313" key="3">
    <source>
        <dbReference type="EMBL" id="GFO06438.1"/>
    </source>
</evidence>
<name>A0AAV4AI15_9GAST</name>
<reference evidence="3 4" key="1">
    <citation type="journal article" date="2021" name="Elife">
        <title>Chloroplast acquisition without the gene transfer in kleptoplastic sea slugs, Plakobranchus ocellatus.</title>
        <authorList>
            <person name="Maeda T."/>
            <person name="Takahashi S."/>
            <person name="Yoshida T."/>
            <person name="Shimamura S."/>
            <person name="Takaki Y."/>
            <person name="Nagai Y."/>
            <person name="Toyoda A."/>
            <person name="Suzuki Y."/>
            <person name="Arimoto A."/>
            <person name="Ishii H."/>
            <person name="Satoh N."/>
            <person name="Nishiyama T."/>
            <person name="Hasebe M."/>
            <person name="Maruyama T."/>
            <person name="Minagawa J."/>
            <person name="Obokata J."/>
            <person name="Shigenobu S."/>
        </authorList>
    </citation>
    <scope>NUCLEOTIDE SEQUENCE [LARGE SCALE GENOMIC DNA]</scope>
</reference>
<protein>
    <submittedName>
        <fullName evidence="3">Adpribosylglycohydrolase superfamily protein</fullName>
    </submittedName>
</protein>
<comment type="cofactor">
    <cofactor evidence="1">
        <name>Mg(2+)</name>
        <dbReference type="ChEBI" id="CHEBI:18420"/>
    </cofactor>
    <text evidence="1">Binds 2 magnesium ions per subunit.</text>
</comment>
<organism evidence="3 4">
    <name type="scientific">Plakobranchus ocellatus</name>
    <dbReference type="NCBI Taxonomy" id="259542"/>
    <lineage>
        <taxon>Eukaryota</taxon>
        <taxon>Metazoa</taxon>
        <taxon>Spiralia</taxon>
        <taxon>Lophotrochozoa</taxon>
        <taxon>Mollusca</taxon>
        <taxon>Gastropoda</taxon>
        <taxon>Heterobranchia</taxon>
        <taxon>Euthyneura</taxon>
        <taxon>Panpulmonata</taxon>
        <taxon>Sacoglossa</taxon>
        <taxon>Placobranchoidea</taxon>
        <taxon>Plakobranchidae</taxon>
        <taxon>Plakobranchus</taxon>
    </lineage>
</organism>
<dbReference type="Gene3D" id="1.10.4080.10">
    <property type="entry name" value="ADP-ribosylation/Crystallin J1"/>
    <property type="match status" value="1"/>
</dbReference>